<evidence type="ECO:0000313" key="4">
    <source>
        <dbReference type="EMBL" id="ODM92043.1"/>
    </source>
</evidence>
<comment type="subcellular location">
    <subcellularLocation>
        <location evidence="1">Secreted</location>
    </subcellularLocation>
</comment>
<name>A0A1D2MGE3_ORCCI</name>
<evidence type="ECO:0000256" key="2">
    <source>
        <dbReference type="ARBA" id="ARBA00009127"/>
    </source>
</evidence>
<keyword evidence="5" id="KW-1185">Reference proteome</keyword>
<evidence type="ECO:0000256" key="3">
    <source>
        <dbReference type="ARBA" id="ARBA00022525"/>
    </source>
</evidence>
<proteinExistence type="inferred from homology"/>
<comment type="caution">
    <text evidence="4">The sequence shown here is derived from an EMBL/GenBank/DDBJ whole genome shotgun (WGS) entry which is preliminary data.</text>
</comment>
<dbReference type="InterPro" id="IPR017996">
    <property type="entry name" value="MRJP/yellow-related"/>
</dbReference>
<comment type="similarity">
    <text evidence="2">Belongs to the major royal jelly protein family.</text>
</comment>
<keyword evidence="3" id="KW-0964">Secreted</keyword>
<evidence type="ECO:0000256" key="1">
    <source>
        <dbReference type="ARBA" id="ARBA00004613"/>
    </source>
</evidence>
<gene>
    <name evidence="4" type="ORF">Ocin01_14638</name>
</gene>
<protein>
    <submittedName>
        <fullName evidence="4">Major royal jelly protein 3</fullName>
    </submittedName>
</protein>
<accession>A0A1D2MGE3</accession>
<dbReference type="Proteomes" id="UP000094527">
    <property type="component" value="Unassembled WGS sequence"/>
</dbReference>
<dbReference type="Pfam" id="PF03022">
    <property type="entry name" value="MRJP"/>
    <property type="match status" value="1"/>
</dbReference>
<organism evidence="4 5">
    <name type="scientific">Orchesella cincta</name>
    <name type="common">Springtail</name>
    <name type="synonym">Podura cincta</name>
    <dbReference type="NCBI Taxonomy" id="48709"/>
    <lineage>
        <taxon>Eukaryota</taxon>
        <taxon>Metazoa</taxon>
        <taxon>Ecdysozoa</taxon>
        <taxon>Arthropoda</taxon>
        <taxon>Hexapoda</taxon>
        <taxon>Collembola</taxon>
        <taxon>Entomobryomorpha</taxon>
        <taxon>Entomobryoidea</taxon>
        <taxon>Orchesellidae</taxon>
        <taxon>Orchesellinae</taxon>
        <taxon>Orchesella</taxon>
    </lineage>
</organism>
<reference evidence="4 5" key="1">
    <citation type="journal article" date="2016" name="Genome Biol. Evol.">
        <title>Gene Family Evolution Reflects Adaptation to Soil Environmental Stressors in the Genome of the Collembolan Orchesella cincta.</title>
        <authorList>
            <person name="Faddeeva-Vakhrusheva A."/>
            <person name="Derks M.F."/>
            <person name="Anvar S.Y."/>
            <person name="Agamennone V."/>
            <person name="Suring W."/>
            <person name="Smit S."/>
            <person name="van Straalen N.M."/>
            <person name="Roelofs D."/>
        </authorList>
    </citation>
    <scope>NUCLEOTIDE SEQUENCE [LARGE SCALE GENOMIC DNA]</scope>
    <source>
        <tissue evidence="4">Mixed pool</tissue>
    </source>
</reference>
<dbReference type="InterPro" id="IPR011042">
    <property type="entry name" value="6-blade_b-propeller_TolB-like"/>
</dbReference>
<dbReference type="Gene3D" id="2.120.10.30">
    <property type="entry name" value="TolB, C-terminal domain"/>
    <property type="match status" value="1"/>
</dbReference>
<evidence type="ECO:0000313" key="5">
    <source>
        <dbReference type="Proteomes" id="UP000094527"/>
    </source>
</evidence>
<dbReference type="OrthoDB" id="8184345at2759"/>
<dbReference type="EMBL" id="LJIJ01001347">
    <property type="protein sequence ID" value="ODM92043.1"/>
    <property type="molecule type" value="Genomic_DNA"/>
</dbReference>
<dbReference type="AlphaFoldDB" id="A0A1D2MGE3"/>
<dbReference type="GO" id="GO:0005576">
    <property type="term" value="C:extracellular region"/>
    <property type="evidence" value="ECO:0007669"/>
    <property type="project" value="UniProtKB-SubCell"/>
</dbReference>
<sequence>MELWGHAGSLLISLSKLGNERAQIAIVCNIFNPWKLISFGRMWIVMPGRVNIFSPSPDNRCPPKLLLVDWPRMKFIKRYEFPDNVMEITRSNVKCDGIALSPLDSTLTSLLLPLSSYHLLFRFTSVLHDEL</sequence>